<dbReference type="eggNOG" id="COG5184">
    <property type="taxonomic scope" value="Bacteria"/>
</dbReference>
<name>C8VY46_DESAS</name>
<organism evidence="3 4">
    <name type="scientific">Desulfofarcimen acetoxidans (strain ATCC 49208 / DSM 771 / KCTC 5769 / VKM B-1644 / 5575)</name>
    <name type="common">Desulfotomaculum acetoxidans</name>
    <dbReference type="NCBI Taxonomy" id="485916"/>
    <lineage>
        <taxon>Bacteria</taxon>
        <taxon>Bacillati</taxon>
        <taxon>Bacillota</taxon>
        <taxon>Clostridia</taxon>
        <taxon>Eubacteriales</taxon>
        <taxon>Peptococcaceae</taxon>
        <taxon>Desulfofarcimen</taxon>
    </lineage>
</organism>
<protein>
    <submittedName>
        <fullName evidence="3">S-layer domain protein</fullName>
    </submittedName>
</protein>
<evidence type="ECO:0000256" key="1">
    <source>
        <dbReference type="ARBA" id="ARBA00022737"/>
    </source>
</evidence>
<sequence>MKRLAQIITLILLGVIIGMMTSDPIAILRSGKMQQTDSQKSVDYEHHWAKKYIDTAITNGYVSGYPDGSFKPDEPITRAAFAVIMDKSLIISKNNEQNISLTSYMDYAEIPEWAAAGIEKALHNGLIKPYGDNSVRPANPLITEDILALIEKEKLPAEILKKASSDAITRGEACVLIPILKENLFIRQSPL</sequence>
<dbReference type="InterPro" id="IPR051465">
    <property type="entry name" value="Cell_Envelope_Struct_Comp"/>
</dbReference>
<feature type="domain" description="SLH" evidence="2">
    <location>
        <begin position="36"/>
        <end position="99"/>
    </location>
</feature>
<evidence type="ECO:0000313" key="3">
    <source>
        <dbReference type="EMBL" id="ACV64675.1"/>
    </source>
</evidence>
<accession>C8VY46</accession>
<dbReference type="STRING" id="485916.Dtox_3982"/>
<dbReference type="Pfam" id="PF00395">
    <property type="entry name" value="SLH"/>
    <property type="match status" value="2"/>
</dbReference>
<dbReference type="PROSITE" id="PS51272">
    <property type="entry name" value="SLH"/>
    <property type="match status" value="2"/>
</dbReference>
<keyword evidence="1" id="KW-0677">Repeat</keyword>
<feature type="domain" description="SLH" evidence="2">
    <location>
        <begin position="101"/>
        <end position="164"/>
    </location>
</feature>
<dbReference type="Proteomes" id="UP000002217">
    <property type="component" value="Chromosome"/>
</dbReference>
<gene>
    <name evidence="3" type="ordered locus">Dtox_3982</name>
</gene>
<dbReference type="AlphaFoldDB" id="C8VY46"/>
<dbReference type="EMBL" id="CP001720">
    <property type="protein sequence ID" value="ACV64675.1"/>
    <property type="molecule type" value="Genomic_DNA"/>
</dbReference>
<dbReference type="HOGENOM" id="CLU_1419424_0_0_9"/>
<dbReference type="InterPro" id="IPR001119">
    <property type="entry name" value="SLH_dom"/>
</dbReference>
<evidence type="ECO:0000259" key="2">
    <source>
        <dbReference type="PROSITE" id="PS51272"/>
    </source>
</evidence>
<dbReference type="OrthoDB" id="2112962at2"/>
<proteinExistence type="predicted"/>
<dbReference type="PANTHER" id="PTHR43308">
    <property type="entry name" value="OUTER MEMBRANE PROTEIN ALPHA-RELATED"/>
    <property type="match status" value="1"/>
</dbReference>
<dbReference type="KEGG" id="dae:Dtox_3982"/>
<evidence type="ECO:0000313" key="4">
    <source>
        <dbReference type="Proteomes" id="UP000002217"/>
    </source>
</evidence>
<reference evidence="3 4" key="1">
    <citation type="journal article" date="2009" name="Stand. Genomic Sci.">
        <title>Complete genome sequence of Desulfotomaculum acetoxidans type strain (5575).</title>
        <authorList>
            <person name="Spring S."/>
            <person name="Lapidus A."/>
            <person name="Schroder M."/>
            <person name="Gleim D."/>
            <person name="Sims D."/>
            <person name="Meincke L."/>
            <person name="Glavina Del Rio T."/>
            <person name="Tice H."/>
            <person name="Copeland A."/>
            <person name="Cheng J.F."/>
            <person name="Lucas S."/>
            <person name="Chen F."/>
            <person name="Nolan M."/>
            <person name="Bruce D."/>
            <person name="Goodwin L."/>
            <person name="Pitluck S."/>
            <person name="Ivanova N."/>
            <person name="Mavromatis K."/>
            <person name="Mikhailova N."/>
            <person name="Pati A."/>
            <person name="Chen A."/>
            <person name="Palaniappan K."/>
            <person name="Land M."/>
            <person name="Hauser L."/>
            <person name="Chang Y.J."/>
            <person name="Jeffries C.D."/>
            <person name="Chain P."/>
            <person name="Saunders E."/>
            <person name="Brettin T."/>
            <person name="Detter J.C."/>
            <person name="Goker M."/>
            <person name="Bristow J."/>
            <person name="Eisen J.A."/>
            <person name="Markowitz V."/>
            <person name="Hugenholtz P."/>
            <person name="Kyrpides N.C."/>
            <person name="Klenk H.P."/>
            <person name="Han C."/>
        </authorList>
    </citation>
    <scope>NUCLEOTIDE SEQUENCE [LARGE SCALE GENOMIC DNA]</scope>
    <source>
        <strain evidence="4">ATCC 49208 / DSM 771 / VKM B-1644</strain>
    </source>
</reference>
<dbReference type="RefSeq" id="WP_015759350.1">
    <property type="nucleotide sequence ID" value="NC_013216.1"/>
</dbReference>
<dbReference type="PANTHER" id="PTHR43308:SF5">
    <property type="entry name" value="S-LAYER PROTEIN _ PEPTIDOGLYCAN ENDO-BETA-N-ACETYLGLUCOSAMINIDASE"/>
    <property type="match status" value="1"/>
</dbReference>
<keyword evidence="4" id="KW-1185">Reference proteome</keyword>